<dbReference type="Proteomes" id="UP000184356">
    <property type="component" value="Unassembled WGS sequence"/>
</dbReference>
<dbReference type="AlphaFoldDB" id="A0A1L9TG54"/>
<sequence length="204" mass="22815">MIRPPRAAMKLCYHGAVSRGQQQFKLLGTTQVPPGRKTKGNSFLPYRSKTRASRACRALSEDTKGVLAESRQPTTSMLSRPRLDYNMRPSPRLGQPILIIYLLFKASSLIPTRRRQWFDYSSSSAAHLPLPFAPINNFNCTIHSSRYVILDSRWFEYSNNDLLGKPLDSYISSTPPKLVAHMSPDALVEAKSSRACFGASVSHA</sequence>
<proteinExistence type="predicted"/>
<dbReference type="RefSeq" id="XP_040702181.1">
    <property type="nucleotide sequence ID" value="XM_040844980.1"/>
</dbReference>
<name>A0A1L9TG54_9EURO</name>
<keyword evidence="2" id="KW-1185">Reference proteome</keyword>
<gene>
    <name evidence="1" type="ORF">ASPSYDRAFT_32420</name>
</gene>
<protein>
    <submittedName>
        <fullName evidence="1">Uncharacterized protein</fullName>
    </submittedName>
</protein>
<organism evidence="1 2">
    <name type="scientific">Aspergillus sydowii CBS 593.65</name>
    <dbReference type="NCBI Taxonomy" id="1036612"/>
    <lineage>
        <taxon>Eukaryota</taxon>
        <taxon>Fungi</taxon>
        <taxon>Dikarya</taxon>
        <taxon>Ascomycota</taxon>
        <taxon>Pezizomycotina</taxon>
        <taxon>Eurotiomycetes</taxon>
        <taxon>Eurotiomycetidae</taxon>
        <taxon>Eurotiales</taxon>
        <taxon>Aspergillaceae</taxon>
        <taxon>Aspergillus</taxon>
        <taxon>Aspergillus subgen. Nidulantes</taxon>
    </lineage>
</organism>
<dbReference type="EMBL" id="KV878587">
    <property type="protein sequence ID" value="OJJ58375.1"/>
    <property type="molecule type" value="Genomic_DNA"/>
</dbReference>
<evidence type="ECO:0000313" key="1">
    <source>
        <dbReference type="EMBL" id="OJJ58375.1"/>
    </source>
</evidence>
<dbReference type="VEuPathDB" id="FungiDB:ASPSYDRAFT_32420"/>
<accession>A0A1L9TG54</accession>
<reference evidence="2" key="1">
    <citation type="journal article" date="2017" name="Genome Biol.">
        <title>Comparative genomics reveals high biological diversity and specific adaptations in the industrially and medically important fungal genus Aspergillus.</title>
        <authorList>
            <person name="de Vries R.P."/>
            <person name="Riley R."/>
            <person name="Wiebenga A."/>
            <person name="Aguilar-Osorio G."/>
            <person name="Amillis S."/>
            <person name="Uchima C.A."/>
            <person name="Anderluh G."/>
            <person name="Asadollahi M."/>
            <person name="Askin M."/>
            <person name="Barry K."/>
            <person name="Battaglia E."/>
            <person name="Bayram O."/>
            <person name="Benocci T."/>
            <person name="Braus-Stromeyer S.A."/>
            <person name="Caldana C."/>
            <person name="Canovas D."/>
            <person name="Cerqueira G.C."/>
            <person name="Chen F."/>
            <person name="Chen W."/>
            <person name="Choi C."/>
            <person name="Clum A."/>
            <person name="Dos Santos R.A."/>
            <person name="Damasio A.R."/>
            <person name="Diallinas G."/>
            <person name="Emri T."/>
            <person name="Fekete E."/>
            <person name="Flipphi M."/>
            <person name="Freyberg S."/>
            <person name="Gallo A."/>
            <person name="Gournas C."/>
            <person name="Habgood R."/>
            <person name="Hainaut M."/>
            <person name="Harispe M.L."/>
            <person name="Henrissat B."/>
            <person name="Hilden K.S."/>
            <person name="Hope R."/>
            <person name="Hossain A."/>
            <person name="Karabika E."/>
            <person name="Karaffa L."/>
            <person name="Karanyi Z."/>
            <person name="Krasevec N."/>
            <person name="Kuo A."/>
            <person name="Kusch H."/>
            <person name="LaButti K."/>
            <person name="Lagendijk E.L."/>
            <person name="Lapidus A."/>
            <person name="Levasseur A."/>
            <person name="Lindquist E."/>
            <person name="Lipzen A."/>
            <person name="Logrieco A.F."/>
            <person name="MacCabe A."/>
            <person name="Maekelae M.R."/>
            <person name="Malavazi I."/>
            <person name="Melin P."/>
            <person name="Meyer V."/>
            <person name="Mielnichuk N."/>
            <person name="Miskei M."/>
            <person name="Molnar A.P."/>
            <person name="Mule G."/>
            <person name="Ngan C.Y."/>
            <person name="Orejas M."/>
            <person name="Orosz E."/>
            <person name="Ouedraogo J.P."/>
            <person name="Overkamp K.M."/>
            <person name="Park H.-S."/>
            <person name="Perrone G."/>
            <person name="Piumi F."/>
            <person name="Punt P.J."/>
            <person name="Ram A.F."/>
            <person name="Ramon A."/>
            <person name="Rauscher S."/>
            <person name="Record E."/>
            <person name="Riano-Pachon D.M."/>
            <person name="Robert V."/>
            <person name="Roehrig J."/>
            <person name="Ruller R."/>
            <person name="Salamov A."/>
            <person name="Salih N.S."/>
            <person name="Samson R.A."/>
            <person name="Sandor E."/>
            <person name="Sanguinetti M."/>
            <person name="Schuetze T."/>
            <person name="Sepcic K."/>
            <person name="Shelest E."/>
            <person name="Sherlock G."/>
            <person name="Sophianopoulou V."/>
            <person name="Squina F.M."/>
            <person name="Sun H."/>
            <person name="Susca A."/>
            <person name="Todd R.B."/>
            <person name="Tsang A."/>
            <person name="Unkles S.E."/>
            <person name="van de Wiele N."/>
            <person name="van Rossen-Uffink D."/>
            <person name="Oliveira J.V."/>
            <person name="Vesth T.C."/>
            <person name="Visser J."/>
            <person name="Yu J.-H."/>
            <person name="Zhou M."/>
            <person name="Andersen M.R."/>
            <person name="Archer D.B."/>
            <person name="Baker S.E."/>
            <person name="Benoit I."/>
            <person name="Brakhage A.A."/>
            <person name="Braus G.H."/>
            <person name="Fischer R."/>
            <person name="Frisvad J.C."/>
            <person name="Goldman G.H."/>
            <person name="Houbraken J."/>
            <person name="Oakley B."/>
            <person name="Pocsi I."/>
            <person name="Scazzocchio C."/>
            <person name="Seiboth B."/>
            <person name="vanKuyk P.A."/>
            <person name="Wortman J."/>
            <person name="Dyer P.S."/>
            <person name="Grigoriev I.V."/>
        </authorList>
    </citation>
    <scope>NUCLEOTIDE SEQUENCE [LARGE SCALE GENOMIC DNA]</scope>
    <source>
        <strain evidence="2">CBS 593.65</strain>
    </source>
</reference>
<evidence type="ECO:0000313" key="2">
    <source>
        <dbReference type="Proteomes" id="UP000184356"/>
    </source>
</evidence>
<dbReference type="GeneID" id="63761053"/>